<proteinExistence type="predicted"/>
<protein>
    <submittedName>
        <fullName evidence="2">Uncharacterized protein</fullName>
    </submittedName>
</protein>
<dbReference type="AlphaFoldDB" id="A0A5N6QEQ2"/>
<dbReference type="EMBL" id="CM017321">
    <property type="protein sequence ID" value="KAE7997788.1"/>
    <property type="molecule type" value="Genomic_DNA"/>
</dbReference>
<gene>
    <name evidence="2" type="ORF">FH972_002392</name>
</gene>
<evidence type="ECO:0000256" key="1">
    <source>
        <dbReference type="SAM" id="MobiDB-lite"/>
    </source>
</evidence>
<evidence type="ECO:0000313" key="2">
    <source>
        <dbReference type="EMBL" id="KAE7997788.1"/>
    </source>
</evidence>
<name>A0A5N6QEQ2_9ROSI</name>
<accession>A0A5N6QEQ2</accession>
<sequence length="119" mass="12902">MYAIAILGSPNLAFNVNDPDSAPSYRPKADPSSDRGSTNLPQPRYRVCTPIVCHVRRPCLVAESTSFRGSLTMPRHRASPCPWASYLAILGSPSLPSSPSLSTVPSRRQARRASHRSLG</sequence>
<feature type="region of interest" description="Disordered" evidence="1">
    <location>
        <begin position="16"/>
        <end position="41"/>
    </location>
</feature>
<organism evidence="2 3">
    <name type="scientific">Carpinus fangiana</name>
    <dbReference type="NCBI Taxonomy" id="176857"/>
    <lineage>
        <taxon>Eukaryota</taxon>
        <taxon>Viridiplantae</taxon>
        <taxon>Streptophyta</taxon>
        <taxon>Embryophyta</taxon>
        <taxon>Tracheophyta</taxon>
        <taxon>Spermatophyta</taxon>
        <taxon>Magnoliopsida</taxon>
        <taxon>eudicotyledons</taxon>
        <taxon>Gunneridae</taxon>
        <taxon>Pentapetalae</taxon>
        <taxon>rosids</taxon>
        <taxon>fabids</taxon>
        <taxon>Fagales</taxon>
        <taxon>Betulaceae</taxon>
        <taxon>Carpinus</taxon>
    </lineage>
</organism>
<reference evidence="2 3" key="1">
    <citation type="submission" date="2019-06" db="EMBL/GenBank/DDBJ databases">
        <title>A chromosomal-level reference genome of Carpinus fangiana (Coryloideae, Betulaceae).</title>
        <authorList>
            <person name="Yang X."/>
            <person name="Wang Z."/>
            <person name="Zhang L."/>
            <person name="Hao G."/>
            <person name="Liu J."/>
            <person name="Yang Y."/>
        </authorList>
    </citation>
    <scope>NUCLEOTIDE SEQUENCE [LARGE SCALE GENOMIC DNA]</scope>
    <source>
        <strain evidence="2">Cfa_2016G</strain>
        <tissue evidence="2">Leaf</tissue>
    </source>
</reference>
<keyword evidence="3" id="KW-1185">Reference proteome</keyword>
<feature type="region of interest" description="Disordered" evidence="1">
    <location>
        <begin position="96"/>
        <end position="119"/>
    </location>
</feature>
<feature type="compositionally biased region" description="Low complexity" evidence="1">
    <location>
        <begin position="96"/>
        <end position="107"/>
    </location>
</feature>
<dbReference type="Proteomes" id="UP000327013">
    <property type="component" value="Chromosome 1"/>
</dbReference>
<evidence type="ECO:0000313" key="3">
    <source>
        <dbReference type="Proteomes" id="UP000327013"/>
    </source>
</evidence>
<feature type="compositionally biased region" description="Basic residues" evidence="1">
    <location>
        <begin position="108"/>
        <end position="119"/>
    </location>
</feature>